<feature type="transmembrane region" description="Helical" evidence="8">
    <location>
        <begin position="120"/>
        <end position="138"/>
    </location>
</feature>
<dbReference type="PANTHER" id="PTHR43047:SF72">
    <property type="entry name" value="OSMOSENSING HISTIDINE PROTEIN KINASE SLN1"/>
    <property type="match status" value="1"/>
</dbReference>
<evidence type="ECO:0000259" key="9">
    <source>
        <dbReference type="PROSITE" id="PS50109"/>
    </source>
</evidence>
<dbReference type="Pfam" id="PF08448">
    <property type="entry name" value="PAS_4"/>
    <property type="match status" value="1"/>
</dbReference>
<dbReference type="PRINTS" id="PR00344">
    <property type="entry name" value="BCTRLSENSOR"/>
</dbReference>
<feature type="transmembrane region" description="Helical" evidence="8">
    <location>
        <begin position="150"/>
        <end position="169"/>
    </location>
</feature>
<dbReference type="OrthoDB" id="9757990at2"/>
<dbReference type="InterPro" id="IPR003594">
    <property type="entry name" value="HATPase_dom"/>
</dbReference>
<dbReference type="SUPFAM" id="SSF55874">
    <property type="entry name" value="ATPase domain of HSP90 chaperone/DNA topoisomerase II/histidine kinase"/>
    <property type="match status" value="1"/>
</dbReference>
<dbReference type="GO" id="GO:0005886">
    <property type="term" value="C:plasma membrane"/>
    <property type="evidence" value="ECO:0007669"/>
    <property type="project" value="UniProtKB-SubCell"/>
</dbReference>
<feature type="transmembrane region" description="Helical" evidence="8">
    <location>
        <begin position="21"/>
        <end position="42"/>
    </location>
</feature>
<reference evidence="10 11" key="1">
    <citation type="submission" date="2018-12" db="EMBL/GenBank/DDBJ databases">
        <authorList>
            <person name="Li F."/>
        </authorList>
    </citation>
    <scope>NUCLEOTIDE SEQUENCE [LARGE SCALE GENOMIC DNA]</scope>
    <source>
        <strain evidence="10 11">11W25H-1</strain>
    </source>
</reference>
<keyword evidence="7" id="KW-0902">Two-component regulatory system</keyword>
<feature type="transmembrane region" description="Helical" evidence="8">
    <location>
        <begin position="48"/>
        <end position="68"/>
    </location>
</feature>
<sequence>MARVMARVGDAAAQRLERSVFRMQMLAATSVLALTVVTYLFSPVAVTDALYVTGLAIMFLATAVAAAVPWARVPHNTIALVPLLDIAAIMLVREGEPAVAASLFFVFPIFWLASHFSAWIALLGPAICSVLLWMSIWWRGETLTVSDVPTLFVLPITFMFLATAAFQAARRGAAHRVLLRQQSRLLEGAVAGVRRQQETLDEIINAVTFGVIGYDDRGNVVLVNQAHRALMEPFGDLNDALVQELVYLPDRVTPIPESRRPYRRAMRGEVFDNEIIWQGRPGERRIALAVSARQLLDEDGESQGCIIITRDVTPELAAVEARDDFVASVSHELRTPLTSVLGYLDLVVDSPGLDDESRRLVGIALDNSERLLQIVSDLLATVSGDSHRFVMHFAPCEITEIAAQSIEAARVAGGARGITLDVRSSGDVVVMGDAFRLRQVMDNFVSNAIKYNNDGGSVLVTVTDVGADVRVTVRDTGRGMRPDEQERLFERFYRTDSVRQTSIHGTGLGLNIAREIIEEHGGSVAVESEQGAGTTFTVTLPKERRTAAALAVRQGRDGHVS</sequence>
<dbReference type="EMBL" id="RZNB01000001">
    <property type="protein sequence ID" value="RWZ53216.1"/>
    <property type="molecule type" value="Genomic_DNA"/>
</dbReference>
<dbReference type="SUPFAM" id="SSF55785">
    <property type="entry name" value="PYP-like sensor domain (PAS domain)"/>
    <property type="match status" value="1"/>
</dbReference>
<dbReference type="InterPro" id="IPR036890">
    <property type="entry name" value="HATPase_C_sf"/>
</dbReference>
<comment type="caution">
    <text evidence="10">The sequence shown here is derived from an EMBL/GenBank/DDBJ whole genome shotgun (WGS) entry which is preliminary data.</text>
</comment>
<dbReference type="FunFam" id="3.30.565.10:FF:000006">
    <property type="entry name" value="Sensor histidine kinase WalK"/>
    <property type="match status" value="1"/>
</dbReference>
<dbReference type="EC" id="2.7.13.3" evidence="3"/>
<dbReference type="InterPro" id="IPR005467">
    <property type="entry name" value="His_kinase_dom"/>
</dbReference>
<keyword evidence="11" id="KW-1185">Reference proteome</keyword>
<comment type="subcellular location">
    <subcellularLocation>
        <location evidence="2">Cell membrane</location>
    </subcellularLocation>
</comment>
<dbReference type="SMART" id="SM00388">
    <property type="entry name" value="HisKA"/>
    <property type="match status" value="1"/>
</dbReference>
<dbReference type="Gene3D" id="3.30.565.10">
    <property type="entry name" value="Histidine kinase-like ATPase, C-terminal domain"/>
    <property type="match status" value="1"/>
</dbReference>
<dbReference type="Gene3D" id="3.30.450.20">
    <property type="entry name" value="PAS domain"/>
    <property type="match status" value="1"/>
</dbReference>
<dbReference type="PROSITE" id="PS50109">
    <property type="entry name" value="HIS_KIN"/>
    <property type="match status" value="1"/>
</dbReference>
<dbReference type="InterPro" id="IPR036097">
    <property type="entry name" value="HisK_dim/P_sf"/>
</dbReference>
<protein>
    <recommendedName>
        <fullName evidence="3">histidine kinase</fullName>
        <ecNumber evidence="3">2.7.13.3</ecNumber>
    </recommendedName>
</protein>
<dbReference type="PANTHER" id="PTHR43047">
    <property type="entry name" value="TWO-COMPONENT HISTIDINE PROTEIN KINASE"/>
    <property type="match status" value="1"/>
</dbReference>
<keyword evidence="4" id="KW-0597">Phosphoprotein</keyword>
<dbReference type="InterPro" id="IPR003661">
    <property type="entry name" value="HisK_dim/P_dom"/>
</dbReference>
<name>A0A3S3ZBQ1_9MICO</name>
<dbReference type="CDD" id="cd00082">
    <property type="entry name" value="HisKA"/>
    <property type="match status" value="1"/>
</dbReference>
<dbReference type="RefSeq" id="WP_128494060.1">
    <property type="nucleotide sequence ID" value="NZ_RZNB01000001.1"/>
</dbReference>
<dbReference type="Gene3D" id="1.10.287.130">
    <property type="match status" value="1"/>
</dbReference>
<dbReference type="SUPFAM" id="SSF47384">
    <property type="entry name" value="Homodimeric domain of signal transducing histidine kinase"/>
    <property type="match status" value="1"/>
</dbReference>
<comment type="catalytic activity">
    <reaction evidence="1">
        <text>ATP + protein L-histidine = ADP + protein N-phospho-L-histidine.</text>
        <dbReference type="EC" id="2.7.13.3"/>
    </reaction>
</comment>
<keyword evidence="6 10" id="KW-0418">Kinase</keyword>
<dbReference type="CDD" id="cd00075">
    <property type="entry name" value="HATPase"/>
    <property type="match status" value="1"/>
</dbReference>
<dbReference type="SMART" id="SM00387">
    <property type="entry name" value="HATPase_c"/>
    <property type="match status" value="1"/>
</dbReference>
<dbReference type="Pfam" id="PF00512">
    <property type="entry name" value="HisKA"/>
    <property type="match status" value="1"/>
</dbReference>
<evidence type="ECO:0000256" key="8">
    <source>
        <dbReference type="SAM" id="Phobius"/>
    </source>
</evidence>
<evidence type="ECO:0000256" key="2">
    <source>
        <dbReference type="ARBA" id="ARBA00004236"/>
    </source>
</evidence>
<evidence type="ECO:0000256" key="7">
    <source>
        <dbReference type="ARBA" id="ARBA00023012"/>
    </source>
</evidence>
<evidence type="ECO:0000256" key="4">
    <source>
        <dbReference type="ARBA" id="ARBA00022553"/>
    </source>
</evidence>
<dbReference type="GO" id="GO:0000155">
    <property type="term" value="F:phosphorelay sensor kinase activity"/>
    <property type="evidence" value="ECO:0007669"/>
    <property type="project" value="InterPro"/>
</dbReference>
<dbReference type="AlphaFoldDB" id="A0A3S3ZBQ1"/>
<keyword evidence="8" id="KW-0472">Membrane</keyword>
<evidence type="ECO:0000313" key="10">
    <source>
        <dbReference type="EMBL" id="RWZ53216.1"/>
    </source>
</evidence>
<evidence type="ECO:0000256" key="3">
    <source>
        <dbReference type="ARBA" id="ARBA00012438"/>
    </source>
</evidence>
<dbReference type="InterPro" id="IPR004358">
    <property type="entry name" value="Sig_transdc_His_kin-like_C"/>
</dbReference>
<keyword evidence="8" id="KW-0812">Transmembrane</keyword>
<keyword evidence="5" id="KW-0808">Transferase</keyword>
<evidence type="ECO:0000256" key="6">
    <source>
        <dbReference type="ARBA" id="ARBA00022777"/>
    </source>
</evidence>
<proteinExistence type="predicted"/>
<dbReference type="InterPro" id="IPR013656">
    <property type="entry name" value="PAS_4"/>
</dbReference>
<organism evidence="10 11">
    <name type="scientific">Labedella phragmitis</name>
    <dbReference type="NCBI Taxonomy" id="2498849"/>
    <lineage>
        <taxon>Bacteria</taxon>
        <taxon>Bacillati</taxon>
        <taxon>Actinomycetota</taxon>
        <taxon>Actinomycetes</taxon>
        <taxon>Micrococcales</taxon>
        <taxon>Microbacteriaceae</taxon>
        <taxon>Labedella</taxon>
    </lineage>
</organism>
<evidence type="ECO:0000256" key="1">
    <source>
        <dbReference type="ARBA" id="ARBA00000085"/>
    </source>
</evidence>
<feature type="domain" description="Histidine kinase" evidence="9">
    <location>
        <begin position="328"/>
        <end position="544"/>
    </location>
</feature>
<dbReference type="GO" id="GO:0009927">
    <property type="term" value="F:histidine phosphotransfer kinase activity"/>
    <property type="evidence" value="ECO:0007669"/>
    <property type="project" value="TreeGrafter"/>
</dbReference>
<evidence type="ECO:0000313" key="11">
    <source>
        <dbReference type="Proteomes" id="UP000288547"/>
    </source>
</evidence>
<accession>A0A3S3ZBQ1</accession>
<dbReference type="Proteomes" id="UP000288547">
    <property type="component" value="Unassembled WGS sequence"/>
</dbReference>
<gene>
    <name evidence="10" type="ORF">ELQ90_04690</name>
</gene>
<dbReference type="Pfam" id="PF02518">
    <property type="entry name" value="HATPase_c"/>
    <property type="match status" value="1"/>
</dbReference>
<dbReference type="InterPro" id="IPR035965">
    <property type="entry name" value="PAS-like_dom_sf"/>
</dbReference>
<evidence type="ECO:0000256" key="5">
    <source>
        <dbReference type="ARBA" id="ARBA00022679"/>
    </source>
</evidence>
<keyword evidence="8" id="KW-1133">Transmembrane helix</keyword>